<evidence type="ECO:0000313" key="2">
    <source>
        <dbReference type="EMBL" id="KAE8137955.1"/>
    </source>
</evidence>
<protein>
    <recommendedName>
        <fullName evidence="1">F-box domain-containing protein</fullName>
    </recommendedName>
</protein>
<dbReference type="Pfam" id="PF24539">
    <property type="entry name" value="DUF7600"/>
    <property type="match status" value="1"/>
</dbReference>
<dbReference type="InterPro" id="IPR056021">
    <property type="entry name" value="DUF7600"/>
</dbReference>
<evidence type="ECO:0000259" key="1">
    <source>
        <dbReference type="PROSITE" id="PS50181"/>
    </source>
</evidence>
<evidence type="ECO:0000313" key="3">
    <source>
        <dbReference type="Proteomes" id="UP000325672"/>
    </source>
</evidence>
<dbReference type="AlphaFoldDB" id="A0A5N6STI8"/>
<keyword evidence="3" id="KW-1185">Reference proteome</keyword>
<dbReference type="InterPro" id="IPR036047">
    <property type="entry name" value="F-box-like_dom_sf"/>
</dbReference>
<gene>
    <name evidence="2" type="ORF">BDV38DRAFT_292569</name>
</gene>
<dbReference type="RefSeq" id="XP_031914018.1">
    <property type="nucleotide sequence ID" value="XM_032062037.1"/>
</dbReference>
<feature type="domain" description="F-box" evidence="1">
    <location>
        <begin position="256"/>
        <end position="306"/>
    </location>
</feature>
<dbReference type="PROSITE" id="PS50181">
    <property type="entry name" value="FBOX"/>
    <property type="match status" value="1"/>
</dbReference>
<name>A0A5N6STI8_ASPPS</name>
<dbReference type="InterPro" id="IPR001810">
    <property type="entry name" value="F-box_dom"/>
</dbReference>
<proteinExistence type="predicted"/>
<dbReference type="Gene3D" id="1.20.1280.50">
    <property type="match status" value="1"/>
</dbReference>
<sequence>MASNVYCPFCGVILLPDPYRDNPEPPQAHARPWYAEIRGIYSTNDQITITGLGIILFRNKLHAPIDSDESYIDVGIEALERWTICDPSESRWCFAFHNSCWRLLLLRLGHAQDGDVHNKTAILESIFHQLYSIPCRDYSSFQWGHDYGGAAQTHISFGRTEPVDLGLHFYADPWVIPSIHDLEATAPDFHKAHDIPLWKEREGASRITLAVEGRNYRNERVAGISGPSAPDDGRHPLPSHHNTILKRRTRPEKPRNHMLNRLSAEMRFEIFSYLSFDELLNLRLVCRDLALQASIDTLPQSYWRSRFCLGQELDFVFPCLSDTRDWCRLYFGTRASLSARILPLINRKRVRKLLEPIAALVDLKDVLQNGPYGSVFHPAPGQDGNIQLTDGEGAEIPPPAVQIAGSFSGQLACTGSGNIMGEGCRELYHRARSFMAPRRQHPRRIGISTIKIGTRGFISGINIYSSGGCNVVGRLVGYHNPVSEKWIEIPSTSDVKAICVALSSEGLKAIKFKFGNSYASDWVGESNGPGIAYGTLTIPDGTYCCFLVIGLDHFKIVSIGLGKLTDRSGASEEFPQGVMGSCCLPSHLCLWTPHPPQHEDSEISPLLPSQPARPFEPLTNIDFGGPRGLLLASLTKLVFHMASGPYPLMGIEVFYCDGRSVLFGSNRGCGISFLIAGSQGERIIAFNVLEDNRRYHPASGLGGVEVSTNYGRTATFAPLHYRLNAAVGPVPILPFGNTITGFVGLVSECSNDIPRSEQHLSQTRFIRLGIQSQKCDEQPVTPVIPDRECHHIPNDQVLYDERFSHFIDGANQGNYQTYASLKNVRKIQASTGLPARSRCPSRISGLKIEYYSHPTPSVVGQWMNQLDDGFELSPVEEVQSLTIWFTSVGFSTECPGLEVGQVTAIQIETSCSRSVTFRSPDFESLPPRKLQHQYQRSSDEKLTAISWILNVSSDRVRAAMSTNESQKTQMLVPNQEPPFDLVRKLYFQRQSAGGQIETIVTAEAYIRDRAIVGLAFTYTSGTSARIGDFDTDICQTIQFAENARIVGFSAAAAEHELIKIEFEVEENEQPRHKKLRPSISSPDKPANAVGYDWRDVWCKDDASAESHRRLLTNDRIYAPPRQSKLVGIYVGCQAFSRFGALYEPHVSQ</sequence>
<dbReference type="Proteomes" id="UP000325672">
    <property type="component" value="Unassembled WGS sequence"/>
</dbReference>
<dbReference type="SUPFAM" id="SSF81383">
    <property type="entry name" value="F-box domain"/>
    <property type="match status" value="1"/>
</dbReference>
<dbReference type="OrthoDB" id="5273847at2759"/>
<dbReference type="Pfam" id="PF00646">
    <property type="entry name" value="F-box"/>
    <property type="match status" value="1"/>
</dbReference>
<reference evidence="2 3" key="1">
    <citation type="submission" date="2019-04" db="EMBL/GenBank/DDBJ databases">
        <title>Friends and foes A comparative genomics study of 23 Aspergillus species from section Flavi.</title>
        <authorList>
            <consortium name="DOE Joint Genome Institute"/>
            <person name="Kjaerbolling I."/>
            <person name="Vesth T."/>
            <person name="Frisvad J.C."/>
            <person name="Nybo J.L."/>
            <person name="Theobald S."/>
            <person name="Kildgaard S."/>
            <person name="Isbrandt T."/>
            <person name="Kuo A."/>
            <person name="Sato A."/>
            <person name="Lyhne E.K."/>
            <person name="Kogle M.E."/>
            <person name="Wiebenga A."/>
            <person name="Kun R.S."/>
            <person name="Lubbers R.J."/>
            <person name="Makela M.R."/>
            <person name="Barry K."/>
            <person name="Chovatia M."/>
            <person name="Clum A."/>
            <person name="Daum C."/>
            <person name="Haridas S."/>
            <person name="He G."/>
            <person name="LaButti K."/>
            <person name="Lipzen A."/>
            <person name="Mondo S."/>
            <person name="Riley R."/>
            <person name="Salamov A."/>
            <person name="Simmons B.A."/>
            <person name="Magnuson J.K."/>
            <person name="Henrissat B."/>
            <person name="Mortensen U.H."/>
            <person name="Larsen T.O."/>
            <person name="Devries R.P."/>
            <person name="Grigoriev I.V."/>
            <person name="Machida M."/>
            <person name="Baker S.E."/>
            <person name="Andersen M.R."/>
        </authorList>
    </citation>
    <scope>NUCLEOTIDE SEQUENCE [LARGE SCALE GENOMIC DNA]</scope>
    <source>
        <strain evidence="2 3">CBS 117625</strain>
    </source>
</reference>
<accession>A0A5N6STI8</accession>
<dbReference type="GeneID" id="43646247"/>
<organism evidence="2 3">
    <name type="scientific">Aspergillus pseudotamarii</name>
    <dbReference type="NCBI Taxonomy" id="132259"/>
    <lineage>
        <taxon>Eukaryota</taxon>
        <taxon>Fungi</taxon>
        <taxon>Dikarya</taxon>
        <taxon>Ascomycota</taxon>
        <taxon>Pezizomycotina</taxon>
        <taxon>Eurotiomycetes</taxon>
        <taxon>Eurotiomycetidae</taxon>
        <taxon>Eurotiales</taxon>
        <taxon>Aspergillaceae</taxon>
        <taxon>Aspergillus</taxon>
        <taxon>Aspergillus subgen. Circumdati</taxon>
    </lineage>
</organism>
<dbReference type="EMBL" id="ML743574">
    <property type="protein sequence ID" value="KAE8137955.1"/>
    <property type="molecule type" value="Genomic_DNA"/>
</dbReference>